<sequence length="69" mass="7835">MLENTHCPRFFLNKTCTFLYAHTTAVTLTCQLLSRVATTSILAKKKHGMVVRQMSQSLDMIAMLKSIFL</sequence>
<accession>A0A0A9A587</accession>
<dbReference type="EMBL" id="GBRH01252812">
    <property type="protein sequence ID" value="JAD45083.1"/>
    <property type="molecule type" value="Transcribed_RNA"/>
</dbReference>
<dbReference type="AlphaFoldDB" id="A0A0A9A587"/>
<reference evidence="1" key="2">
    <citation type="journal article" date="2015" name="Data Brief">
        <title>Shoot transcriptome of the giant reed, Arundo donax.</title>
        <authorList>
            <person name="Barrero R.A."/>
            <person name="Guerrero F.D."/>
            <person name="Moolhuijzen P."/>
            <person name="Goolsby J.A."/>
            <person name="Tidwell J."/>
            <person name="Bellgard S.E."/>
            <person name="Bellgard M.I."/>
        </authorList>
    </citation>
    <scope>NUCLEOTIDE SEQUENCE</scope>
    <source>
        <tissue evidence="1">Shoot tissue taken approximately 20 cm above the soil surface</tissue>
    </source>
</reference>
<evidence type="ECO:0000313" key="1">
    <source>
        <dbReference type="EMBL" id="JAD45083.1"/>
    </source>
</evidence>
<proteinExistence type="predicted"/>
<organism evidence="1">
    <name type="scientific">Arundo donax</name>
    <name type="common">Giant reed</name>
    <name type="synonym">Donax arundinaceus</name>
    <dbReference type="NCBI Taxonomy" id="35708"/>
    <lineage>
        <taxon>Eukaryota</taxon>
        <taxon>Viridiplantae</taxon>
        <taxon>Streptophyta</taxon>
        <taxon>Embryophyta</taxon>
        <taxon>Tracheophyta</taxon>
        <taxon>Spermatophyta</taxon>
        <taxon>Magnoliopsida</taxon>
        <taxon>Liliopsida</taxon>
        <taxon>Poales</taxon>
        <taxon>Poaceae</taxon>
        <taxon>PACMAD clade</taxon>
        <taxon>Arundinoideae</taxon>
        <taxon>Arundineae</taxon>
        <taxon>Arundo</taxon>
    </lineage>
</organism>
<reference evidence="1" key="1">
    <citation type="submission" date="2014-09" db="EMBL/GenBank/DDBJ databases">
        <authorList>
            <person name="Magalhaes I.L.F."/>
            <person name="Oliveira U."/>
            <person name="Santos F.R."/>
            <person name="Vidigal T.H.D.A."/>
            <person name="Brescovit A.D."/>
            <person name="Santos A.J."/>
        </authorList>
    </citation>
    <scope>NUCLEOTIDE SEQUENCE</scope>
    <source>
        <tissue evidence="1">Shoot tissue taken approximately 20 cm above the soil surface</tissue>
    </source>
</reference>
<protein>
    <submittedName>
        <fullName evidence="1">DP2</fullName>
    </submittedName>
</protein>
<name>A0A0A9A587_ARUDO</name>